<evidence type="ECO:0000313" key="1">
    <source>
        <dbReference type="EMBL" id="WAS93877.1"/>
    </source>
</evidence>
<protein>
    <submittedName>
        <fullName evidence="1">Uncharacterized protein</fullName>
    </submittedName>
</protein>
<gene>
    <name evidence="1" type="ORF">O0S08_47705</name>
</gene>
<reference evidence="1" key="1">
    <citation type="submission" date="2022-11" db="EMBL/GenBank/DDBJ databases">
        <title>Minimal conservation of predation-associated metabolite biosynthetic gene clusters underscores biosynthetic potential of Myxococcota including descriptions for ten novel species: Archangium lansinium sp. nov., Myxococcus landrumus sp. nov., Nannocystis bai.</title>
        <authorList>
            <person name="Ahearne A."/>
            <person name="Stevens C."/>
            <person name="Dowd S."/>
        </authorList>
    </citation>
    <scope>NUCLEOTIDE SEQUENCE</scope>
    <source>
        <strain evidence="1">Fl3</strain>
    </source>
</reference>
<evidence type="ECO:0000313" key="2">
    <source>
        <dbReference type="Proteomes" id="UP001164459"/>
    </source>
</evidence>
<name>A0ABY7H3V2_9BACT</name>
<dbReference type="RefSeq" id="WP_269036226.1">
    <property type="nucleotide sequence ID" value="NZ_CP114040.1"/>
</dbReference>
<dbReference type="Proteomes" id="UP001164459">
    <property type="component" value="Chromosome"/>
</dbReference>
<keyword evidence="2" id="KW-1185">Reference proteome</keyword>
<accession>A0ABY7H3V2</accession>
<sequence length="62" mass="6420">MSSPTESGIGCLEGQAVFLSIQALAGGANGRHRLSRRTANGVCYTGLSRRSPAELSTQPTAE</sequence>
<proteinExistence type="predicted"/>
<organism evidence="1 2">
    <name type="scientific">Nannocystis punicea</name>
    <dbReference type="NCBI Taxonomy" id="2995304"/>
    <lineage>
        <taxon>Bacteria</taxon>
        <taxon>Pseudomonadati</taxon>
        <taxon>Myxococcota</taxon>
        <taxon>Polyangia</taxon>
        <taxon>Nannocystales</taxon>
        <taxon>Nannocystaceae</taxon>
        <taxon>Nannocystis</taxon>
    </lineage>
</organism>
<dbReference type="EMBL" id="CP114040">
    <property type="protein sequence ID" value="WAS93877.1"/>
    <property type="molecule type" value="Genomic_DNA"/>
</dbReference>